<dbReference type="InterPro" id="IPR008949">
    <property type="entry name" value="Isoprenoid_synthase_dom_sf"/>
</dbReference>
<sequence>MPERLQLAQAECRRIARGHYENFVVGSLFLPRSIRQDFYNVYAFCRTADDLADESGSPKIALKRLNALQIDLQECFDENGTPEGILLALRDTITRHTLPSQPFFDLLDAFQQDQRVSEYMTFDSLLNYCQRSANPVGRIVLRLAGLDSPKLDQLSDSICTGLQLANFWQDVRRDLAIGRIYIPLEDRNRFGVTEADLSEPTASAKVRELIAYEVARTETFFAQGMPLAQQVPRWLARDIRLFAHGGLATLHAIGKQNYDVLRRRPKVSRWRQAQLACAALGGRLS</sequence>
<dbReference type="NCBIfam" id="TIGR03464">
    <property type="entry name" value="HpnC"/>
    <property type="match status" value="1"/>
</dbReference>
<dbReference type="InterPro" id="IPR017827">
    <property type="entry name" value="HSQ_synthase_HpnC"/>
</dbReference>
<gene>
    <name evidence="1" type="primary">crtB_1</name>
    <name evidence="1" type="ORF">FF011L_49480</name>
</gene>
<dbReference type="GO" id="GO:0016114">
    <property type="term" value="P:terpenoid biosynthetic process"/>
    <property type="evidence" value="ECO:0007669"/>
    <property type="project" value="UniProtKB-ARBA"/>
</dbReference>
<organism evidence="1 2">
    <name type="scientific">Roseimaritima multifibrata</name>
    <dbReference type="NCBI Taxonomy" id="1930274"/>
    <lineage>
        <taxon>Bacteria</taxon>
        <taxon>Pseudomonadati</taxon>
        <taxon>Planctomycetota</taxon>
        <taxon>Planctomycetia</taxon>
        <taxon>Pirellulales</taxon>
        <taxon>Pirellulaceae</taxon>
        <taxon>Roseimaritima</taxon>
    </lineage>
</organism>
<reference evidence="1 2" key="1">
    <citation type="submission" date="2019-02" db="EMBL/GenBank/DDBJ databases">
        <title>Deep-cultivation of Planctomycetes and their phenomic and genomic characterization uncovers novel biology.</title>
        <authorList>
            <person name="Wiegand S."/>
            <person name="Jogler M."/>
            <person name="Boedeker C."/>
            <person name="Pinto D."/>
            <person name="Vollmers J."/>
            <person name="Rivas-Marin E."/>
            <person name="Kohn T."/>
            <person name="Peeters S.H."/>
            <person name="Heuer A."/>
            <person name="Rast P."/>
            <person name="Oberbeckmann S."/>
            <person name="Bunk B."/>
            <person name="Jeske O."/>
            <person name="Meyerdierks A."/>
            <person name="Storesund J.E."/>
            <person name="Kallscheuer N."/>
            <person name="Luecker S."/>
            <person name="Lage O.M."/>
            <person name="Pohl T."/>
            <person name="Merkel B.J."/>
            <person name="Hornburger P."/>
            <person name="Mueller R.-W."/>
            <person name="Bruemmer F."/>
            <person name="Labrenz M."/>
            <person name="Spormann A.M."/>
            <person name="Op den Camp H."/>
            <person name="Overmann J."/>
            <person name="Amann R."/>
            <person name="Jetten M.S.M."/>
            <person name="Mascher T."/>
            <person name="Medema M.H."/>
            <person name="Devos D.P."/>
            <person name="Kaster A.-K."/>
            <person name="Ovreas L."/>
            <person name="Rohde M."/>
            <person name="Galperin M.Y."/>
            <person name="Jogler C."/>
        </authorList>
    </citation>
    <scope>NUCLEOTIDE SEQUENCE [LARGE SCALE GENOMIC DNA]</scope>
    <source>
        <strain evidence="1 2">FF011L</strain>
    </source>
</reference>
<dbReference type="EMBL" id="CP036262">
    <property type="protein sequence ID" value="QDS96140.1"/>
    <property type="molecule type" value="Genomic_DNA"/>
</dbReference>
<evidence type="ECO:0000313" key="1">
    <source>
        <dbReference type="EMBL" id="QDS96140.1"/>
    </source>
</evidence>
<evidence type="ECO:0000313" key="2">
    <source>
        <dbReference type="Proteomes" id="UP000320672"/>
    </source>
</evidence>
<dbReference type="Gene3D" id="1.10.600.10">
    <property type="entry name" value="Farnesyl Diphosphate Synthase"/>
    <property type="match status" value="1"/>
</dbReference>
<accession>A0A517MMP5</accession>
<protein>
    <submittedName>
        <fullName evidence="1">All-trans-phytoene synthase</fullName>
    </submittedName>
</protein>
<keyword evidence="2" id="KW-1185">Reference proteome</keyword>
<name>A0A517MMP5_9BACT</name>
<dbReference type="AlphaFoldDB" id="A0A517MMP5"/>
<dbReference type="SFLD" id="SFLDG01212">
    <property type="entry name" value="Phytoene_synthase_like"/>
    <property type="match status" value="1"/>
</dbReference>
<dbReference type="SFLD" id="SFLDS00005">
    <property type="entry name" value="Isoprenoid_Synthase_Type_I"/>
    <property type="match status" value="1"/>
</dbReference>
<dbReference type="InterPro" id="IPR033904">
    <property type="entry name" value="Trans_IPPS_HH"/>
</dbReference>
<dbReference type="OrthoDB" id="9787280at2"/>
<dbReference type="GO" id="GO:0051996">
    <property type="term" value="F:squalene synthase [NAD(P)H] activity"/>
    <property type="evidence" value="ECO:0007669"/>
    <property type="project" value="InterPro"/>
</dbReference>
<dbReference type="GO" id="GO:0004311">
    <property type="term" value="F:geranylgeranyl diphosphate synthase activity"/>
    <property type="evidence" value="ECO:0007669"/>
    <property type="project" value="InterPro"/>
</dbReference>
<dbReference type="Proteomes" id="UP000320672">
    <property type="component" value="Chromosome"/>
</dbReference>
<dbReference type="KEGG" id="rml:FF011L_49480"/>
<dbReference type="InterPro" id="IPR044843">
    <property type="entry name" value="Trans_IPPS_bact-type"/>
</dbReference>
<dbReference type="SUPFAM" id="SSF48576">
    <property type="entry name" value="Terpenoid synthases"/>
    <property type="match status" value="1"/>
</dbReference>
<dbReference type="SFLD" id="SFLDG01018">
    <property type="entry name" value="Squalene/Phytoene_Synthase_Lik"/>
    <property type="match status" value="1"/>
</dbReference>
<dbReference type="PANTHER" id="PTHR31480">
    <property type="entry name" value="BIFUNCTIONAL LYCOPENE CYCLASE/PHYTOENE SYNTHASE"/>
    <property type="match status" value="1"/>
</dbReference>
<dbReference type="Pfam" id="PF00494">
    <property type="entry name" value="SQS_PSY"/>
    <property type="match status" value="1"/>
</dbReference>
<dbReference type="CDD" id="cd00683">
    <property type="entry name" value="Trans_IPPS_HH"/>
    <property type="match status" value="1"/>
</dbReference>
<dbReference type="InterPro" id="IPR002060">
    <property type="entry name" value="Squ/phyt_synthse"/>
</dbReference>
<proteinExistence type="predicted"/>
<dbReference type="RefSeq" id="WP_145354324.1">
    <property type="nucleotide sequence ID" value="NZ_CP036262.1"/>
</dbReference>